<reference evidence="5" key="2">
    <citation type="journal article" date="2021" name="PeerJ">
        <title>Extensive microbial diversity within the chicken gut microbiome revealed by metagenomics and culture.</title>
        <authorList>
            <person name="Gilroy R."/>
            <person name="Ravi A."/>
            <person name="Getino M."/>
            <person name="Pursley I."/>
            <person name="Horton D.L."/>
            <person name="Alikhan N.F."/>
            <person name="Baker D."/>
            <person name="Gharbi K."/>
            <person name="Hall N."/>
            <person name="Watson M."/>
            <person name="Adriaenssens E.M."/>
            <person name="Foster-Nyarko E."/>
            <person name="Jarju S."/>
            <person name="Secka A."/>
            <person name="Antonio M."/>
            <person name="Oren A."/>
            <person name="Chaudhuri R.R."/>
            <person name="La Ragione R."/>
            <person name="Hildebrand F."/>
            <person name="Pallen M.J."/>
        </authorList>
    </citation>
    <scope>NUCLEOTIDE SEQUENCE</scope>
    <source>
        <strain evidence="5">23406</strain>
    </source>
</reference>
<dbReference type="Pfam" id="PF00933">
    <property type="entry name" value="Glyco_hydro_3"/>
    <property type="match status" value="1"/>
</dbReference>
<proteinExistence type="inferred from homology"/>
<evidence type="ECO:0000256" key="2">
    <source>
        <dbReference type="ARBA" id="ARBA00022801"/>
    </source>
</evidence>
<name>A0A9D1NCB3_9FIRM</name>
<evidence type="ECO:0000256" key="3">
    <source>
        <dbReference type="SAM" id="MobiDB-lite"/>
    </source>
</evidence>
<evidence type="ECO:0000313" key="5">
    <source>
        <dbReference type="EMBL" id="HIU99991.1"/>
    </source>
</evidence>
<dbReference type="GO" id="GO:0005975">
    <property type="term" value="P:carbohydrate metabolic process"/>
    <property type="evidence" value="ECO:0007669"/>
    <property type="project" value="InterPro"/>
</dbReference>
<dbReference type="Gene3D" id="3.40.50.1700">
    <property type="entry name" value="Glycoside hydrolase family 3 C-terminal domain"/>
    <property type="match status" value="1"/>
</dbReference>
<evidence type="ECO:0000259" key="4">
    <source>
        <dbReference type="SMART" id="SM01217"/>
    </source>
</evidence>
<dbReference type="Gene3D" id="2.60.40.10">
    <property type="entry name" value="Immunoglobulins"/>
    <property type="match status" value="1"/>
</dbReference>
<dbReference type="InterPro" id="IPR002772">
    <property type="entry name" value="Glyco_hydro_3_C"/>
</dbReference>
<dbReference type="Pfam" id="PF14310">
    <property type="entry name" value="Fn3-like"/>
    <property type="match status" value="1"/>
</dbReference>
<sequence>MNWFDRAIGAVSRKISRLTGGLSQDLQAETGGGEAFPGIKELAREAAAEGAVLLRNDGVLPLRAGQTVAVFGRGQIDYFYVGYGSGGDVRAPYRISPLDGLRAQGIVVDEALAARYRDLVAKSPAQHGFWGHWPYSHPEFRLSDDEVHAAADRNEVALILIGRAAGEDRENKLSEGSYYLTEAERFLLRQVSNAFTKTVVLLNIGNPIDFSRIEDPSLRLSAVMIVWQGGMESGNALADLITGKVSPSGRLPDTVARRYSDYPSAESFGNRKFNEYREDVYVGYRYFETFAKDDVLYPFGYGLSYTAFTRSAARLRPASDTAFDLDVTVTNVGSRDGKDVVALYFRPPQTELPSPERILCAFQKTELLKPGSEQTVTLTVDLSDFAAFDDKSTDWVTEEGDYQLYLGGDVRSAEPVGAFRVEQTFRRPALSVAPLSKPFPRLTRDKDGSPRYEPSPITPVDLRRRILDNLPVAASPSDPVHTVDDVRAGRVTLKEFVSELSLDQLEAITRGDYTMNSPLGAPGNAGVLCGVLPSLRQKGVPPVTTTDGPSGIRLATSCSLLPIGILLASTWNPRLVQSLYGVLGAEMKAKGSDVLLAPGLNLHRNPLCGRNFEYFSEDPFLSGKLAAAVIRGIQSQGVAACPKHFACNNQETNREHNDSRLSQRALRELYLKGFEIAVKEGKPLYLMTSYNKINGVWGHYHYDLVTTVLRGEWGFDGTVITDWWMRKACSPEFPALRDNAYRVRAGVDVLMPGGKRSGVRRPDGTLLKGYGTEDGITLGELQQTAERVIATALRLYADASDKGASNPHNAPAEKS</sequence>
<gene>
    <name evidence="5" type="ORF">IAB14_02615</name>
</gene>
<comment type="similarity">
    <text evidence="1">Belongs to the glycosyl hydrolase 3 family.</text>
</comment>
<dbReference type="AlphaFoldDB" id="A0A9D1NCB3"/>
<protein>
    <submittedName>
        <fullName evidence="5">Glycoside hydrolase family 3 C-terminal domain-containing protein</fullName>
    </submittedName>
</protein>
<dbReference type="Gene3D" id="3.20.20.300">
    <property type="entry name" value="Glycoside hydrolase, family 3, N-terminal domain"/>
    <property type="match status" value="1"/>
</dbReference>
<dbReference type="InterPro" id="IPR013783">
    <property type="entry name" value="Ig-like_fold"/>
</dbReference>
<dbReference type="SMART" id="SM01217">
    <property type="entry name" value="Fn3_like"/>
    <property type="match status" value="1"/>
</dbReference>
<organism evidence="5 6">
    <name type="scientific">Candidatus Stercoripulliclostridium merdipullorum</name>
    <dbReference type="NCBI Taxonomy" id="2840952"/>
    <lineage>
        <taxon>Bacteria</taxon>
        <taxon>Bacillati</taxon>
        <taxon>Bacillota</taxon>
        <taxon>Clostridia</taxon>
        <taxon>Eubacteriales</taxon>
        <taxon>Candidatus Stercoripulliclostridium</taxon>
    </lineage>
</organism>
<keyword evidence="2 5" id="KW-0378">Hydrolase</keyword>
<dbReference type="InterPro" id="IPR001764">
    <property type="entry name" value="Glyco_hydro_3_N"/>
</dbReference>
<dbReference type="PANTHER" id="PTHR42715">
    <property type="entry name" value="BETA-GLUCOSIDASE"/>
    <property type="match status" value="1"/>
</dbReference>
<dbReference type="InterPro" id="IPR017853">
    <property type="entry name" value="GH"/>
</dbReference>
<feature type="region of interest" description="Disordered" evidence="3">
    <location>
        <begin position="438"/>
        <end position="457"/>
    </location>
</feature>
<dbReference type="EMBL" id="DVOH01000017">
    <property type="protein sequence ID" value="HIU99991.1"/>
    <property type="molecule type" value="Genomic_DNA"/>
</dbReference>
<dbReference type="Pfam" id="PF01915">
    <property type="entry name" value="Glyco_hydro_3_C"/>
    <property type="match status" value="1"/>
</dbReference>
<dbReference type="SUPFAM" id="SSF51445">
    <property type="entry name" value="(Trans)glycosidases"/>
    <property type="match status" value="1"/>
</dbReference>
<dbReference type="Proteomes" id="UP000886891">
    <property type="component" value="Unassembled WGS sequence"/>
</dbReference>
<dbReference type="SUPFAM" id="SSF52279">
    <property type="entry name" value="Beta-D-glucan exohydrolase, C-terminal domain"/>
    <property type="match status" value="1"/>
</dbReference>
<dbReference type="InterPro" id="IPR050288">
    <property type="entry name" value="Cellulose_deg_GH3"/>
</dbReference>
<feature type="domain" description="Fibronectin type III-like" evidence="4">
    <location>
        <begin position="339"/>
        <end position="410"/>
    </location>
</feature>
<dbReference type="InterPro" id="IPR036881">
    <property type="entry name" value="Glyco_hydro_3_C_sf"/>
</dbReference>
<reference evidence="5" key="1">
    <citation type="submission" date="2020-10" db="EMBL/GenBank/DDBJ databases">
        <authorList>
            <person name="Gilroy R."/>
        </authorList>
    </citation>
    <scope>NUCLEOTIDE SEQUENCE</scope>
    <source>
        <strain evidence="5">23406</strain>
    </source>
</reference>
<dbReference type="InterPro" id="IPR026891">
    <property type="entry name" value="Fn3-like"/>
</dbReference>
<dbReference type="InterPro" id="IPR036962">
    <property type="entry name" value="Glyco_hydro_3_N_sf"/>
</dbReference>
<dbReference type="GO" id="GO:0004553">
    <property type="term" value="F:hydrolase activity, hydrolyzing O-glycosyl compounds"/>
    <property type="evidence" value="ECO:0007669"/>
    <property type="project" value="InterPro"/>
</dbReference>
<evidence type="ECO:0000313" key="6">
    <source>
        <dbReference type="Proteomes" id="UP000886891"/>
    </source>
</evidence>
<comment type="caution">
    <text evidence="5">The sequence shown here is derived from an EMBL/GenBank/DDBJ whole genome shotgun (WGS) entry which is preliminary data.</text>
</comment>
<accession>A0A9D1NCB3</accession>
<evidence type="ECO:0000256" key="1">
    <source>
        <dbReference type="ARBA" id="ARBA00005336"/>
    </source>
</evidence>
<dbReference type="PANTHER" id="PTHR42715:SF10">
    <property type="entry name" value="BETA-GLUCOSIDASE"/>
    <property type="match status" value="1"/>
</dbReference>
<dbReference type="PRINTS" id="PR00133">
    <property type="entry name" value="GLHYDRLASE3"/>
</dbReference>